<dbReference type="OrthoDB" id="2744793at2759"/>
<keyword evidence="1" id="KW-1133">Transmembrane helix</keyword>
<dbReference type="EMBL" id="ML213547">
    <property type="protein sequence ID" value="TFK45296.1"/>
    <property type="molecule type" value="Genomic_DNA"/>
</dbReference>
<evidence type="ECO:0000313" key="2">
    <source>
        <dbReference type="EMBL" id="TFK45296.1"/>
    </source>
</evidence>
<evidence type="ECO:0000313" key="3">
    <source>
        <dbReference type="Proteomes" id="UP000305948"/>
    </source>
</evidence>
<organism evidence="2 3">
    <name type="scientific">Heliocybe sulcata</name>
    <dbReference type="NCBI Taxonomy" id="5364"/>
    <lineage>
        <taxon>Eukaryota</taxon>
        <taxon>Fungi</taxon>
        <taxon>Dikarya</taxon>
        <taxon>Basidiomycota</taxon>
        <taxon>Agaricomycotina</taxon>
        <taxon>Agaricomycetes</taxon>
        <taxon>Gloeophyllales</taxon>
        <taxon>Gloeophyllaceae</taxon>
        <taxon>Heliocybe</taxon>
    </lineage>
</organism>
<name>A0A5C3MLW6_9AGAM</name>
<feature type="transmembrane region" description="Helical" evidence="1">
    <location>
        <begin position="182"/>
        <end position="203"/>
    </location>
</feature>
<keyword evidence="1" id="KW-0812">Transmembrane</keyword>
<keyword evidence="1" id="KW-0472">Membrane</keyword>
<feature type="transmembrane region" description="Helical" evidence="1">
    <location>
        <begin position="48"/>
        <end position="72"/>
    </location>
</feature>
<feature type="transmembrane region" description="Helical" evidence="1">
    <location>
        <begin position="12"/>
        <end position="36"/>
    </location>
</feature>
<proteinExistence type="predicted"/>
<keyword evidence="3" id="KW-1185">Reference proteome</keyword>
<gene>
    <name evidence="2" type="ORF">OE88DRAFT_1226184</name>
</gene>
<sequence length="265" mass="28974">MAKLSSRKSEVLWLWLSSITYGAYAALFCVSVYILLSRLHAKDASNARFLLVIVLMFVSSTAAMVLDFVPIFVTIDPVSSNDSEILKKFGVVWAALLQVPFLMLTSIIGDGLLIWRCFMVYQRRVVIIIVPILFLLTTVGCSIVATGSSLAQVFQYHNGVTAGEDTAQLREDTNVSVLIESAAVLLFYASSFATVLITTVLIARRIFRISKGVLQYANVSGGGRYQRVAILIIESGAAYTLTILGSCDVPDLSSRYDPDGLSYES</sequence>
<dbReference type="AlphaFoldDB" id="A0A5C3MLW6"/>
<protein>
    <submittedName>
        <fullName evidence="2">Uncharacterized protein</fullName>
    </submittedName>
</protein>
<feature type="transmembrane region" description="Helical" evidence="1">
    <location>
        <begin position="92"/>
        <end position="113"/>
    </location>
</feature>
<dbReference type="Proteomes" id="UP000305948">
    <property type="component" value="Unassembled WGS sequence"/>
</dbReference>
<accession>A0A5C3MLW6</accession>
<reference evidence="2 3" key="1">
    <citation type="journal article" date="2019" name="Nat. Ecol. Evol.">
        <title>Megaphylogeny resolves global patterns of mushroom evolution.</title>
        <authorList>
            <person name="Varga T."/>
            <person name="Krizsan K."/>
            <person name="Foldi C."/>
            <person name="Dima B."/>
            <person name="Sanchez-Garcia M."/>
            <person name="Sanchez-Ramirez S."/>
            <person name="Szollosi G.J."/>
            <person name="Szarkandi J.G."/>
            <person name="Papp V."/>
            <person name="Albert L."/>
            <person name="Andreopoulos W."/>
            <person name="Angelini C."/>
            <person name="Antonin V."/>
            <person name="Barry K.W."/>
            <person name="Bougher N.L."/>
            <person name="Buchanan P."/>
            <person name="Buyck B."/>
            <person name="Bense V."/>
            <person name="Catcheside P."/>
            <person name="Chovatia M."/>
            <person name="Cooper J."/>
            <person name="Damon W."/>
            <person name="Desjardin D."/>
            <person name="Finy P."/>
            <person name="Geml J."/>
            <person name="Haridas S."/>
            <person name="Hughes K."/>
            <person name="Justo A."/>
            <person name="Karasinski D."/>
            <person name="Kautmanova I."/>
            <person name="Kiss B."/>
            <person name="Kocsube S."/>
            <person name="Kotiranta H."/>
            <person name="LaButti K.M."/>
            <person name="Lechner B.E."/>
            <person name="Liimatainen K."/>
            <person name="Lipzen A."/>
            <person name="Lukacs Z."/>
            <person name="Mihaltcheva S."/>
            <person name="Morgado L.N."/>
            <person name="Niskanen T."/>
            <person name="Noordeloos M.E."/>
            <person name="Ohm R.A."/>
            <person name="Ortiz-Santana B."/>
            <person name="Ovrebo C."/>
            <person name="Racz N."/>
            <person name="Riley R."/>
            <person name="Savchenko A."/>
            <person name="Shiryaev A."/>
            <person name="Soop K."/>
            <person name="Spirin V."/>
            <person name="Szebenyi C."/>
            <person name="Tomsovsky M."/>
            <person name="Tulloss R.E."/>
            <person name="Uehling J."/>
            <person name="Grigoriev I.V."/>
            <person name="Vagvolgyi C."/>
            <person name="Papp T."/>
            <person name="Martin F.M."/>
            <person name="Miettinen O."/>
            <person name="Hibbett D.S."/>
            <person name="Nagy L.G."/>
        </authorList>
    </citation>
    <scope>NUCLEOTIDE SEQUENCE [LARGE SCALE GENOMIC DNA]</scope>
    <source>
        <strain evidence="2 3">OMC1185</strain>
    </source>
</reference>
<evidence type="ECO:0000256" key="1">
    <source>
        <dbReference type="SAM" id="Phobius"/>
    </source>
</evidence>
<dbReference type="STRING" id="5364.A0A5C3MLW6"/>
<feature type="transmembrane region" description="Helical" evidence="1">
    <location>
        <begin position="125"/>
        <end position="145"/>
    </location>
</feature>